<evidence type="ECO:0000256" key="6">
    <source>
        <dbReference type="ARBA" id="ARBA00022619"/>
    </source>
</evidence>
<comment type="function">
    <text evidence="1">Catalyzes an early step in riboflavin biosynthesis, the NADPH-dependent reduction of the ribose side chain of 2,5-diamino-6-ribosylamino-4(3H)-pyrimidinone 5'-phosphate, yielding 2,5-diamino-6-ribitylamino-4(3H)-pyrimidinone 5'-phosphate.</text>
</comment>
<evidence type="ECO:0000313" key="16">
    <source>
        <dbReference type="EMBL" id="KAH8703278.1"/>
    </source>
</evidence>
<evidence type="ECO:0000313" key="17">
    <source>
        <dbReference type="Proteomes" id="UP001201262"/>
    </source>
</evidence>
<dbReference type="InterPro" id="IPR024072">
    <property type="entry name" value="DHFR-like_dom_sf"/>
</dbReference>
<keyword evidence="7" id="KW-0521">NADP</keyword>
<dbReference type="EMBL" id="JAJTJA010000002">
    <property type="protein sequence ID" value="KAH8703278.1"/>
    <property type="molecule type" value="Genomic_DNA"/>
</dbReference>
<evidence type="ECO:0000256" key="10">
    <source>
        <dbReference type="ARBA" id="ARBA00031630"/>
    </source>
</evidence>
<comment type="pathway">
    <text evidence="2">Cofactor biosynthesis; riboflavin biosynthesis.</text>
</comment>
<evidence type="ECO:0000256" key="8">
    <source>
        <dbReference type="ARBA" id="ARBA00023002"/>
    </source>
</evidence>
<evidence type="ECO:0000259" key="15">
    <source>
        <dbReference type="Pfam" id="PF01872"/>
    </source>
</evidence>
<protein>
    <recommendedName>
        <fullName evidence="5">2,5-diamino-6-ribosylamino-4(3H)-pyrimidinone 5'-phosphate reductase</fullName>
        <ecNumber evidence="4">1.1.1.302</ecNumber>
    </recommendedName>
    <alternativeName>
        <fullName evidence="10">2,5-diamino-6-(5-phospho-D-ribosylamino)pyrimidin-4(3H)-one reductase</fullName>
    </alternativeName>
    <alternativeName>
        <fullName evidence="9">2,5-diamino-6-ribitylamino-4(3H)-pyrimidinone 5'-phosphate synthase</fullName>
    </alternativeName>
</protein>
<comment type="catalytic activity">
    <reaction evidence="12">
        <text>2,5-diamino-6-(1-D-ribitylamino)pyrimidin-4(3H)-one 5'-phosphate + NADP(+) = 2,5-diamino-6-(1-D-ribosylamino)pyrimidin-4(3H)-one 5'-phosphate + NADPH + H(+)</text>
        <dbReference type="Rhea" id="RHEA:27278"/>
        <dbReference type="ChEBI" id="CHEBI:15378"/>
        <dbReference type="ChEBI" id="CHEBI:57783"/>
        <dbReference type="ChEBI" id="CHEBI:58349"/>
        <dbReference type="ChEBI" id="CHEBI:58890"/>
        <dbReference type="ChEBI" id="CHEBI:59545"/>
        <dbReference type="EC" id="1.1.1.302"/>
    </reaction>
</comment>
<keyword evidence="6" id="KW-0686">Riboflavin biosynthesis</keyword>
<evidence type="ECO:0000256" key="1">
    <source>
        <dbReference type="ARBA" id="ARBA00003555"/>
    </source>
</evidence>
<organism evidence="16 17">
    <name type="scientific">Talaromyces proteolyticus</name>
    <dbReference type="NCBI Taxonomy" id="1131652"/>
    <lineage>
        <taxon>Eukaryota</taxon>
        <taxon>Fungi</taxon>
        <taxon>Dikarya</taxon>
        <taxon>Ascomycota</taxon>
        <taxon>Pezizomycotina</taxon>
        <taxon>Eurotiomycetes</taxon>
        <taxon>Eurotiomycetidae</taxon>
        <taxon>Eurotiales</taxon>
        <taxon>Trichocomaceae</taxon>
        <taxon>Talaromyces</taxon>
        <taxon>Talaromyces sect. Bacilispori</taxon>
    </lineage>
</organism>
<accession>A0AAD4PZR2</accession>
<dbReference type="InterPro" id="IPR050765">
    <property type="entry name" value="Riboflavin_Biosynth_HTPR"/>
</dbReference>
<feature type="coiled-coil region" evidence="13">
    <location>
        <begin position="170"/>
        <end position="197"/>
    </location>
</feature>
<dbReference type="EC" id="1.1.1.302" evidence="4"/>
<evidence type="ECO:0000256" key="4">
    <source>
        <dbReference type="ARBA" id="ARBA00012851"/>
    </source>
</evidence>
<keyword evidence="8" id="KW-0560">Oxidoreductase</keyword>
<sequence length="367" mass="40282">MAASFPSDALHFPANSRPFLEPYLPPEASEDGQIEAEKGEAQQEKNGNDSSRPYTTLTFATSLDSALSLAPGMRTVLSGPQSKAMTHYLRSRHQAILIGVGTANADDPGLNCRIEGVDGYKLSTVESNLQPDAAISDYAKKASSDPELRNLMKNVAMGRASTEQMQGFQSHLTQIQNTKHEENLEKLRREQEKLQQPRPIVIDPRARWGFHEGSKILSLVREGKGKAPFIIISKNVLPPKDKQELLEAYGGKFIAVETVQDVNGDTRFDWNTILRILATEENIKSIMIEGGGAIINSILSEPRYSALVDSVIITIAPKWLGQGGVVVSPKRLVDEDGCAIPASRLTEVQWHPFGEDVVLCGRIIKSQ</sequence>
<proteinExistence type="inferred from homology"/>
<dbReference type="SUPFAM" id="SSF53597">
    <property type="entry name" value="Dihydrofolate reductase-like"/>
    <property type="match status" value="1"/>
</dbReference>
<dbReference type="InterPro" id="IPR002734">
    <property type="entry name" value="RibDG_C"/>
</dbReference>
<reference evidence="16" key="1">
    <citation type="submission" date="2021-12" db="EMBL/GenBank/DDBJ databases">
        <title>Convergent genome expansion in fungi linked to evolution of root-endophyte symbiosis.</title>
        <authorList>
            <consortium name="DOE Joint Genome Institute"/>
            <person name="Ke Y.-H."/>
            <person name="Bonito G."/>
            <person name="Liao H.-L."/>
            <person name="Looney B."/>
            <person name="Rojas-Flechas A."/>
            <person name="Nash J."/>
            <person name="Hameed K."/>
            <person name="Schadt C."/>
            <person name="Martin F."/>
            <person name="Crous P.W."/>
            <person name="Miettinen O."/>
            <person name="Magnuson J.K."/>
            <person name="Labbe J."/>
            <person name="Jacobson D."/>
            <person name="Doktycz M.J."/>
            <person name="Veneault-Fourrey C."/>
            <person name="Kuo A."/>
            <person name="Mondo S."/>
            <person name="Calhoun S."/>
            <person name="Riley R."/>
            <person name="Ohm R."/>
            <person name="LaButti K."/>
            <person name="Andreopoulos B."/>
            <person name="Pangilinan J."/>
            <person name="Nolan M."/>
            <person name="Tritt A."/>
            <person name="Clum A."/>
            <person name="Lipzen A."/>
            <person name="Daum C."/>
            <person name="Barry K."/>
            <person name="Grigoriev I.V."/>
            <person name="Vilgalys R."/>
        </authorList>
    </citation>
    <scope>NUCLEOTIDE SEQUENCE</scope>
    <source>
        <strain evidence="16">PMI_201</strain>
    </source>
</reference>
<comment type="similarity">
    <text evidence="3">Belongs to the HTP reductase family.</text>
</comment>
<dbReference type="GO" id="GO:0009231">
    <property type="term" value="P:riboflavin biosynthetic process"/>
    <property type="evidence" value="ECO:0007669"/>
    <property type="project" value="UniProtKB-KW"/>
</dbReference>
<comment type="caution">
    <text evidence="16">The sequence shown here is derived from an EMBL/GenBank/DDBJ whole genome shotgun (WGS) entry which is preliminary data.</text>
</comment>
<dbReference type="Gene3D" id="3.40.430.10">
    <property type="entry name" value="Dihydrofolate Reductase, subunit A"/>
    <property type="match status" value="1"/>
</dbReference>
<comment type="catalytic activity">
    <reaction evidence="11">
        <text>2,5-diamino-6-(1-D-ribitylamino)pyrimidin-4(3H)-one 5'-phosphate + NAD(+) = 2,5-diamino-6-(1-D-ribosylamino)pyrimidin-4(3H)-one 5'-phosphate + NADH + H(+)</text>
        <dbReference type="Rhea" id="RHEA:27274"/>
        <dbReference type="ChEBI" id="CHEBI:15378"/>
        <dbReference type="ChEBI" id="CHEBI:57540"/>
        <dbReference type="ChEBI" id="CHEBI:57945"/>
        <dbReference type="ChEBI" id="CHEBI:58890"/>
        <dbReference type="ChEBI" id="CHEBI:59545"/>
        <dbReference type="EC" id="1.1.1.302"/>
    </reaction>
</comment>
<dbReference type="Proteomes" id="UP001201262">
    <property type="component" value="Unassembled WGS sequence"/>
</dbReference>
<dbReference type="PANTHER" id="PTHR38011:SF7">
    <property type="entry name" value="2,5-DIAMINO-6-RIBOSYLAMINO-4(3H)-PYRIMIDINONE 5'-PHOSPHATE REDUCTASE"/>
    <property type="match status" value="1"/>
</dbReference>
<dbReference type="RefSeq" id="XP_046076296.1">
    <property type="nucleotide sequence ID" value="XM_046218908.1"/>
</dbReference>
<evidence type="ECO:0000256" key="13">
    <source>
        <dbReference type="SAM" id="Coils"/>
    </source>
</evidence>
<dbReference type="Pfam" id="PF01872">
    <property type="entry name" value="RibD_C"/>
    <property type="match status" value="1"/>
</dbReference>
<dbReference type="AlphaFoldDB" id="A0AAD4PZR2"/>
<feature type="region of interest" description="Disordered" evidence="14">
    <location>
        <begin position="1"/>
        <end position="54"/>
    </location>
</feature>
<evidence type="ECO:0000256" key="5">
    <source>
        <dbReference type="ARBA" id="ARBA00015035"/>
    </source>
</evidence>
<evidence type="ECO:0000256" key="12">
    <source>
        <dbReference type="ARBA" id="ARBA00049020"/>
    </source>
</evidence>
<evidence type="ECO:0000256" key="9">
    <source>
        <dbReference type="ARBA" id="ARBA00030073"/>
    </source>
</evidence>
<feature type="domain" description="Bacterial bifunctional deaminase-reductase C-terminal" evidence="15">
    <location>
        <begin position="53"/>
        <end position="359"/>
    </location>
</feature>
<evidence type="ECO:0000256" key="14">
    <source>
        <dbReference type="SAM" id="MobiDB-lite"/>
    </source>
</evidence>
<name>A0AAD4PZR2_9EURO</name>
<gene>
    <name evidence="16" type="ORF">BGW36DRAFT_403714</name>
</gene>
<keyword evidence="13" id="KW-0175">Coiled coil</keyword>
<dbReference type="GeneID" id="70249195"/>
<dbReference type="GO" id="GO:0008703">
    <property type="term" value="F:5-amino-6-(5-phosphoribosylamino)uracil reductase activity"/>
    <property type="evidence" value="ECO:0007669"/>
    <property type="project" value="InterPro"/>
</dbReference>
<evidence type="ECO:0000256" key="11">
    <source>
        <dbReference type="ARBA" id="ARBA00047550"/>
    </source>
</evidence>
<feature type="compositionally biased region" description="Basic and acidic residues" evidence="14">
    <location>
        <begin position="35"/>
        <end position="47"/>
    </location>
</feature>
<evidence type="ECO:0000256" key="3">
    <source>
        <dbReference type="ARBA" id="ARBA00009723"/>
    </source>
</evidence>
<evidence type="ECO:0000256" key="2">
    <source>
        <dbReference type="ARBA" id="ARBA00005104"/>
    </source>
</evidence>
<keyword evidence="17" id="KW-1185">Reference proteome</keyword>
<dbReference type="PANTHER" id="PTHR38011">
    <property type="entry name" value="DIHYDROFOLATE REDUCTASE FAMILY PROTEIN (AFU_ORTHOLOGUE AFUA_8G06820)"/>
    <property type="match status" value="1"/>
</dbReference>
<evidence type="ECO:0000256" key="7">
    <source>
        <dbReference type="ARBA" id="ARBA00022857"/>
    </source>
</evidence>